<dbReference type="NCBIfam" id="NF041360">
    <property type="entry name" value="GntF_guanitoxin"/>
    <property type="match status" value="1"/>
</dbReference>
<evidence type="ECO:0000313" key="6">
    <source>
        <dbReference type="RefSeq" id="XP_054853945.1"/>
    </source>
</evidence>
<evidence type="ECO:0000313" key="5">
    <source>
        <dbReference type="Proteomes" id="UP001190640"/>
    </source>
</evidence>
<evidence type="ECO:0000256" key="1">
    <source>
        <dbReference type="ARBA" id="ARBA00007996"/>
    </source>
</evidence>
<keyword evidence="5" id="KW-1185">Reference proteome</keyword>
<protein>
    <submittedName>
        <fullName evidence="6">Uncharacterized protein LOC129342283</fullName>
    </submittedName>
</protein>
<keyword evidence="4" id="KW-0949">S-adenosyl-L-methionine</keyword>
<dbReference type="Pfam" id="PF01234">
    <property type="entry name" value="NNMT_PNMT_TEMT"/>
    <property type="match status" value="2"/>
</dbReference>
<comment type="similarity">
    <text evidence="1">Belongs to the class I-like SAM-binding methyltransferase superfamily. NNMT/PNMT/TEMT family.</text>
</comment>
<keyword evidence="3" id="KW-0808">Transferase</keyword>
<dbReference type="KEGG" id="emc:129342283"/>
<dbReference type="PROSITE" id="PS51681">
    <property type="entry name" value="SAM_MT_NNMT_PNMT_TEMT"/>
    <property type="match status" value="2"/>
</dbReference>
<dbReference type="AlphaFoldDB" id="A0AA97K9E7"/>
<dbReference type="GO" id="GO:0008170">
    <property type="term" value="F:N-methyltransferase activity"/>
    <property type="evidence" value="ECO:0007669"/>
    <property type="project" value="TreeGrafter"/>
</dbReference>
<dbReference type="RefSeq" id="XP_054853945.1">
    <property type="nucleotide sequence ID" value="XM_054997970.1"/>
</dbReference>
<dbReference type="SUPFAM" id="SSF53335">
    <property type="entry name" value="S-adenosyl-L-methionine-dependent methyltransferases"/>
    <property type="match status" value="2"/>
</dbReference>
<gene>
    <name evidence="6" type="primary">LOC129342283</name>
</gene>
<dbReference type="Gene3D" id="3.40.50.150">
    <property type="entry name" value="Vaccinia Virus protein VP39"/>
    <property type="match status" value="2"/>
</dbReference>
<sequence length="586" mass="65541">MAEFTGRDIYQAEFDPRAYLEYFNFGECTLGDEATEFYLKHLCKTFASGRLKGDTLVDLGSGPTIHQFLSACESFGSIIASEPVDRNRQEIEKWLKNKPGAFDWTPIVKYVCELEGNRDKWAEKEAKLRRTLKQVLDGDVLRSNPLEPVTLPQADCLLDVECLEAACKDLSALRAALKNISSLLKLGGALVSAGVLGCSFYMVGPRKFSFLVLTEEILRDALNTSGFAVVEFQSEPRFTKNMFNLCDYSGKYFFIARKEKECGSCTAPRRAGAQDTGDGKGSLPGIPWSWSQDPPAHQYVFALLKYAGSGSPVVPSPLCLLGPSPIMAAAFTEKDCYVQHFIPKEYLETYFSFHPEKEKGTALQVFGLKNFHKAFHSGGIKGDTLIDIGSGPTIYQFLSACESFREIIATEYTDENREELQRWLRKEPGAFDWSPVVKYLCELEGDREKWVQKEEKVRKAIKRVLKCDVTQPNPLAPLSLPPADCVLSARCLEAACKDLPTYRSSLKNMSSLVKPGGYLVLFVVLEGTFYIVGQHRFSCLYLDQKCVEEAVKEAGFDIEWLEATKFNFPATLFDGKGSCVLVARKR</sequence>
<dbReference type="FunFam" id="3.40.50.150:FF:000065">
    <property type="entry name" value="Phenylethanolamine N-methyltransferase"/>
    <property type="match status" value="2"/>
</dbReference>
<dbReference type="PANTHER" id="PTHR10867:SF32">
    <property type="entry name" value="NICOTINAMIDE N-METHYLTRANSFERASE"/>
    <property type="match status" value="1"/>
</dbReference>
<proteinExistence type="inferred from homology"/>
<dbReference type="PANTHER" id="PTHR10867">
    <property type="entry name" value="NNMT/PNMT/TEMT FAMILY MEMBER"/>
    <property type="match status" value="1"/>
</dbReference>
<dbReference type="Proteomes" id="UP001190640">
    <property type="component" value="Chromosome 14"/>
</dbReference>
<dbReference type="InterPro" id="IPR053384">
    <property type="entry name" value="SAM-dep_methyltransferase"/>
</dbReference>
<dbReference type="InterPro" id="IPR000940">
    <property type="entry name" value="NNMT_TEMT_trans"/>
</dbReference>
<dbReference type="GO" id="GO:0005829">
    <property type="term" value="C:cytosol"/>
    <property type="evidence" value="ECO:0007669"/>
    <property type="project" value="TreeGrafter"/>
</dbReference>
<dbReference type="GeneID" id="129342283"/>
<dbReference type="InterPro" id="IPR029063">
    <property type="entry name" value="SAM-dependent_MTases_sf"/>
</dbReference>
<keyword evidence="2" id="KW-0489">Methyltransferase</keyword>
<evidence type="ECO:0000256" key="4">
    <source>
        <dbReference type="ARBA" id="ARBA00022691"/>
    </source>
</evidence>
<evidence type="ECO:0000256" key="3">
    <source>
        <dbReference type="ARBA" id="ARBA00022679"/>
    </source>
</evidence>
<dbReference type="GO" id="GO:0032259">
    <property type="term" value="P:methylation"/>
    <property type="evidence" value="ECO:0007669"/>
    <property type="project" value="UniProtKB-KW"/>
</dbReference>
<organism evidence="5 6">
    <name type="scientific">Eublepharis macularius</name>
    <name type="common">Leopard gecko</name>
    <name type="synonym">Cyrtodactylus macularius</name>
    <dbReference type="NCBI Taxonomy" id="481883"/>
    <lineage>
        <taxon>Eukaryota</taxon>
        <taxon>Metazoa</taxon>
        <taxon>Chordata</taxon>
        <taxon>Craniata</taxon>
        <taxon>Vertebrata</taxon>
        <taxon>Euteleostomi</taxon>
        <taxon>Lepidosauria</taxon>
        <taxon>Squamata</taxon>
        <taxon>Bifurcata</taxon>
        <taxon>Gekkota</taxon>
        <taxon>Eublepharidae</taxon>
        <taxon>Eublepharinae</taxon>
        <taxon>Eublepharis</taxon>
    </lineage>
</organism>
<reference evidence="6" key="1">
    <citation type="submission" date="2025-08" db="UniProtKB">
        <authorList>
            <consortium name="RefSeq"/>
        </authorList>
    </citation>
    <scope>IDENTIFICATION</scope>
    <source>
        <tissue evidence="6">Blood</tissue>
    </source>
</reference>
<dbReference type="GO" id="GO:0008757">
    <property type="term" value="F:S-adenosylmethionine-dependent methyltransferase activity"/>
    <property type="evidence" value="ECO:0007669"/>
    <property type="project" value="UniProtKB-ARBA"/>
</dbReference>
<name>A0AA97K9E7_EUBMA</name>
<evidence type="ECO:0000256" key="2">
    <source>
        <dbReference type="ARBA" id="ARBA00022603"/>
    </source>
</evidence>
<accession>A0AA97K9E7</accession>
<dbReference type="CDD" id="cd02440">
    <property type="entry name" value="AdoMet_MTases"/>
    <property type="match status" value="1"/>
</dbReference>